<dbReference type="AlphaFoldDB" id="A0A7T7XM80"/>
<dbReference type="PANTHER" id="PTHR33608:SF6">
    <property type="entry name" value="BLL2464 PROTEIN"/>
    <property type="match status" value="1"/>
</dbReference>
<keyword evidence="3" id="KW-1185">Reference proteome</keyword>
<dbReference type="InterPro" id="IPR036465">
    <property type="entry name" value="vWFA_dom_sf"/>
</dbReference>
<evidence type="ECO:0000313" key="2">
    <source>
        <dbReference type="EMBL" id="QQO08954.1"/>
    </source>
</evidence>
<dbReference type="SUPFAM" id="SSF53300">
    <property type="entry name" value="vWA-like"/>
    <property type="match status" value="1"/>
</dbReference>
<dbReference type="KEGG" id="bhc:JFL75_18790"/>
<proteinExistence type="predicted"/>
<name>A0A7T7XM80_9SPIR</name>
<sequence length="291" mass="32362">MDRHELFERITTFPLIAAELADDLLSGDFRSIFKGQGIDFDEVRHYEPGDDVRSIDWNVSARFGTPYVKQYREERELTVSVVLDCSASMHSGGKGPLSRYEQAVMAAALIAFSAERAGQPLGAVLFDRDITRIFKPRKGRSHTMAVITAALASAVPKGGSGLGKALSGTERLLRKRSLVVVISDFLCINWEQELGSLCRRHDVIAIKITDPLDTDMPKAGLLRFQDPETGIRLYAPTAFSAFREAWSGWHRDRSTSWEAICRRSGAAHKELSTAGEAAVELSRFFSGRRRI</sequence>
<protein>
    <submittedName>
        <fullName evidence="2">DUF58 domain-containing protein</fullName>
    </submittedName>
</protein>
<dbReference type="EMBL" id="CP067089">
    <property type="protein sequence ID" value="QQO08954.1"/>
    <property type="molecule type" value="Genomic_DNA"/>
</dbReference>
<dbReference type="RefSeq" id="WP_215626259.1">
    <property type="nucleotide sequence ID" value="NZ_CP067089.2"/>
</dbReference>
<accession>A0A7T7XM80</accession>
<reference evidence="2" key="1">
    <citation type="submission" date="2021-01" db="EMBL/GenBank/DDBJ databases">
        <title>Description of Breznakiella homolactica.</title>
        <authorList>
            <person name="Song Y."/>
            <person name="Brune A."/>
        </authorList>
    </citation>
    <scope>NUCLEOTIDE SEQUENCE</scope>
    <source>
        <strain evidence="2">RmG30</strain>
    </source>
</reference>
<organism evidence="2 3">
    <name type="scientific">Breznakiella homolactica</name>
    <dbReference type="NCBI Taxonomy" id="2798577"/>
    <lineage>
        <taxon>Bacteria</taxon>
        <taxon>Pseudomonadati</taxon>
        <taxon>Spirochaetota</taxon>
        <taxon>Spirochaetia</taxon>
        <taxon>Spirochaetales</taxon>
        <taxon>Breznakiellaceae</taxon>
        <taxon>Breznakiella</taxon>
    </lineage>
</organism>
<gene>
    <name evidence="2" type="ORF">JFL75_18790</name>
</gene>
<dbReference type="PANTHER" id="PTHR33608">
    <property type="entry name" value="BLL2464 PROTEIN"/>
    <property type="match status" value="1"/>
</dbReference>
<feature type="domain" description="DUF58" evidence="1">
    <location>
        <begin position="42"/>
        <end position="251"/>
    </location>
</feature>
<dbReference type="Proteomes" id="UP000595917">
    <property type="component" value="Chromosome"/>
</dbReference>
<dbReference type="InterPro" id="IPR002881">
    <property type="entry name" value="DUF58"/>
</dbReference>
<evidence type="ECO:0000313" key="3">
    <source>
        <dbReference type="Proteomes" id="UP000595917"/>
    </source>
</evidence>
<dbReference type="Pfam" id="PF01882">
    <property type="entry name" value="DUF58"/>
    <property type="match status" value="1"/>
</dbReference>
<evidence type="ECO:0000259" key="1">
    <source>
        <dbReference type="Pfam" id="PF01882"/>
    </source>
</evidence>
<dbReference type="Gene3D" id="3.40.50.410">
    <property type="entry name" value="von Willebrand factor, type A domain"/>
    <property type="match status" value="1"/>
</dbReference>